<dbReference type="GO" id="GO:0005506">
    <property type="term" value="F:iron ion binding"/>
    <property type="evidence" value="ECO:0007669"/>
    <property type="project" value="InterPro"/>
</dbReference>
<evidence type="ECO:0000256" key="11">
    <source>
        <dbReference type="ARBA" id="ARBA00023004"/>
    </source>
</evidence>
<dbReference type="InterPro" id="IPR036396">
    <property type="entry name" value="Cyt_P450_sf"/>
</dbReference>
<proteinExistence type="inferred from homology"/>
<evidence type="ECO:0000256" key="1">
    <source>
        <dbReference type="ARBA" id="ARBA00001971"/>
    </source>
</evidence>
<accession>A0AAW1V730</accession>
<dbReference type="InterPro" id="IPR001128">
    <property type="entry name" value="Cyt_P450"/>
</dbReference>
<keyword evidence="13" id="KW-0472">Membrane</keyword>
<evidence type="ECO:0000256" key="2">
    <source>
        <dbReference type="ARBA" id="ARBA00003690"/>
    </source>
</evidence>
<keyword evidence="8" id="KW-0256">Endoplasmic reticulum</keyword>
<organism evidence="17 18">
    <name type="scientific">Henosepilachna vigintioctopunctata</name>
    <dbReference type="NCBI Taxonomy" id="420089"/>
    <lineage>
        <taxon>Eukaryota</taxon>
        <taxon>Metazoa</taxon>
        <taxon>Ecdysozoa</taxon>
        <taxon>Arthropoda</taxon>
        <taxon>Hexapoda</taxon>
        <taxon>Insecta</taxon>
        <taxon>Pterygota</taxon>
        <taxon>Neoptera</taxon>
        <taxon>Endopterygota</taxon>
        <taxon>Coleoptera</taxon>
        <taxon>Polyphaga</taxon>
        <taxon>Cucujiformia</taxon>
        <taxon>Coccinelloidea</taxon>
        <taxon>Coccinellidae</taxon>
        <taxon>Epilachninae</taxon>
        <taxon>Epilachnini</taxon>
        <taxon>Henosepilachna</taxon>
    </lineage>
</organism>
<evidence type="ECO:0000256" key="16">
    <source>
        <dbReference type="SAM" id="SignalP"/>
    </source>
</evidence>
<evidence type="ECO:0000256" key="6">
    <source>
        <dbReference type="ARBA" id="ARBA00022617"/>
    </source>
</evidence>
<feature type="chain" id="PRO_5043374028" description="Cytochrome P450" evidence="16">
    <location>
        <begin position="24"/>
        <end position="486"/>
    </location>
</feature>
<evidence type="ECO:0000256" key="8">
    <source>
        <dbReference type="ARBA" id="ARBA00022824"/>
    </source>
</evidence>
<evidence type="ECO:0000256" key="5">
    <source>
        <dbReference type="ARBA" id="ARBA00010617"/>
    </source>
</evidence>
<keyword evidence="11 14" id="KW-0408">Iron</keyword>
<comment type="function">
    <text evidence="2">May be involved in the metabolism of insect hormones and in the breakdown of synthetic insecticides.</text>
</comment>
<keyword evidence="10 15" id="KW-0560">Oxidoreductase</keyword>
<evidence type="ECO:0000256" key="15">
    <source>
        <dbReference type="RuleBase" id="RU000461"/>
    </source>
</evidence>
<dbReference type="SUPFAM" id="SSF48264">
    <property type="entry name" value="Cytochrome P450"/>
    <property type="match status" value="1"/>
</dbReference>
<dbReference type="GO" id="GO:0004497">
    <property type="term" value="F:monooxygenase activity"/>
    <property type="evidence" value="ECO:0007669"/>
    <property type="project" value="UniProtKB-KW"/>
</dbReference>
<evidence type="ECO:0000256" key="9">
    <source>
        <dbReference type="ARBA" id="ARBA00022848"/>
    </source>
</evidence>
<evidence type="ECO:0000256" key="12">
    <source>
        <dbReference type="ARBA" id="ARBA00023033"/>
    </source>
</evidence>
<keyword evidence="18" id="KW-1185">Reference proteome</keyword>
<evidence type="ECO:0000313" key="18">
    <source>
        <dbReference type="Proteomes" id="UP001431783"/>
    </source>
</evidence>
<dbReference type="CDD" id="cd20628">
    <property type="entry name" value="CYP4"/>
    <property type="match status" value="1"/>
</dbReference>
<dbReference type="PRINTS" id="PR00463">
    <property type="entry name" value="EP450I"/>
</dbReference>
<dbReference type="AlphaFoldDB" id="A0AAW1V730"/>
<keyword evidence="9" id="KW-0492">Microsome</keyword>
<dbReference type="InterPro" id="IPR002401">
    <property type="entry name" value="Cyt_P450_E_grp-I"/>
</dbReference>
<dbReference type="GO" id="GO:0020037">
    <property type="term" value="F:heme binding"/>
    <property type="evidence" value="ECO:0007669"/>
    <property type="project" value="InterPro"/>
</dbReference>
<evidence type="ECO:0000256" key="13">
    <source>
        <dbReference type="ARBA" id="ARBA00023136"/>
    </source>
</evidence>
<evidence type="ECO:0000256" key="7">
    <source>
        <dbReference type="ARBA" id="ARBA00022723"/>
    </source>
</evidence>
<comment type="subcellular location">
    <subcellularLocation>
        <location evidence="4">Endoplasmic reticulum membrane</location>
        <topology evidence="4">Peripheral membrane protein</topology>
    </subcellularLocation>
    <subcellularLocation>
        <location evidence="3">Microsome membrane</location>
        <topology evidence="3">Peripheral membrane protein</topology>
    </subcellularLocation>
</comment>
<feature type="binding site" description="axial binding residue" evidence="14">
    <location>
        <position position="430"/>
    </location>
    <ligand>
        <name>heme</name>
        <dbReference type="ChEBI" id="CHEBI:30413"/>
    </ligand>
    <ligandPart>
        <name>Fe</name>
        <dbReference type="ChEBI" id="CHEBI:18248"/>
    </ligandPart>
</feature>
<evidence type="ECO:0008006" key="19">
    <source>
        <dbReference type="Google" id="ProtNLM"/>
    </source>
</evidence>
<name>A0AAW1V730_9CUCU</name>
<keyword evidence="7 14" id="KW-0479">Metal-binding</keyword>
<dbReference type="GO" id="GO:0016705">
    <property type="term" value="F:oxidoreductase activity, acting on paired donors, with incorporation or reduction of molecular oxygen"/>
    <property type="evidence" value="ECO:0007669"/>
    <property type="project" value="InterPro"/>
</dbReference>
<comment type="caution">
    <text evidence="17">The sequence shown here is derived from an EMBL/GenBank/DDBJ whole genome shotgun (WGS) entry which is preliminary data.</text>
</comment>
<evidence type="ECO:0000256" key="10">
    <source>
        <dbReference type="ARBA" id="ARBA00023002"/>
    </source>
</evidence>
<reference evidence="17 18" key="1">
    <citation type="submission" date="2023-03" db="EMBL/GenBank/DDBJ databases">
        <title>Genome insight into feeding habits of ladybird beetles.</title>
        <authorList>
            <person name="Li H.-S."/>
            <person name="Huang Y.-H."/>
            <person name="Pang H."/>
        </authorList>
    </citation>
    <scope>NUCLEOTIDE SEQUENCE [LARGE SCALE GENOMIC DNA]</scope>
    <source>
        <strain evidence="17">SYSU_2023b</strain>
        <tissue evidence="17">Whole body</tissue>
    </source>
</reference>
<evidence type="ECO:0000256" key="3">
    <source>
        <dbReference type="ARBA" id="ARBA00004174"/>
    </source>
</evidence>
<dbReference type="Proteomes" id="UP001431783">
    <property type="component" value="Unassembled WGS sequence"/>
</dbReference>
<feature type="signal peptide" evidence="16">
    <location>
        <begin position="1"/>
        <end position="23"/>
    </location>
</feature>
<evidence type="ECO:0000256" key="4">
    <source>
        <dbReference type="ARBA" id="ARBA00004406"/>
    </source>
</evidence>
<dbReference type="GO" id="GO:0005789">
    <property type="term" value="C:endoplasmic reticulum membrane"/>
    <property type="evidence" value="ECO:0007669"/>
    <property type="project" value="UniProtKB-SubCell"/>
</dbReference>
<evidence type="ECO:0000313" key="17">
    <source>
        <dbReference type="EMBL" id="KAK9890933.1"/>
    </source>
</evidence>
<comment type="cofactor">
    <cofactor evidence="1 14">
        <name>heme</name>
        <dbReference type="ChEBI" id="CHEBI:30413"/>
    </cofactor>
</comment>
<evidence type="ECO:0000256" key="14">
    <source>
        <dbReference type="PIRSR" id="PIRSR602401-1"/>
    </source>
</evidence>
<dbReference type="PANTHER" id="PTHR24291">
    <property type="entry name" value="CYTOCHROME P450 FAMILY 4"/>
    <property type="match status" value="1"/>
</dbReference>
<protein>
    <recommendedName>
        <fullName evidence="19">Cytochrome P450</fullName>
    </recommendedName>
</protein>
<keyword evidence="16" id="KW-0732">Signal</keyword>
<dbReference type="EMBL" id="JARQZJ010000126">
    <property type="protein sequence ID" value="KAK9890933.1"/>
    <property type="molecule type" value="Genomic_DNA"/>
</dbReference>
<dbReference type="PRINTS" id="PR00385">
    <property type="entry name" value="P450"/>
</dbReference>
<dbReference type="PANTHER" id="PTHR24291:SF189">
    <property type="entry name" value="CYTOCHROME P450 4C3-RELATED"/>
    <property type="match status" value="1"/>
</dbReference>
<dbReference type="Pfam" id="PF00067">
    <property type="entry name" value="p450"/>
    <property type="match status" value="1"/>
</dbReference>
<gene>
    <name evidence="17" type="ORF">WA026_012272</name>
</gene>
<dbReference type="Gene3D" id="1.10.630.10">
    <property type="entry name" value="Cytochrome P450"/>
    <property type="match status" value="1"/>
</dbReference>
<keyword evidence="6 14" id="KW-0349">Heme</keyword>
<dbReference type="InterPro" id="IPR017972">
    <property type="entry name" value="Cyt_P450_CS"/>
</dbReference>
<keyword evidence="12 15" id="KW-0503">Monooxygenase</keyword>
<dbReference type="InterPro" id="IPR050196">
    <property type="entry name" value="Cytochrome_P450_Monoox"/>
</dbReference>
<dbReference type="PROSITE" id="PS00086">
    <property type="entry name" value="CYTOCHROME_P450"/>
    <property type="match status" value="1"/>
</dbReference>
<sequence length="486" mass="55954">MLGVVLCFIFGAFLLVKIFQSKGSRILKQVPGPPEFPILGNIPEVFYKTPGELFTTIRKHSMKYPIYRLSLGPSHTINIVNPGDVEQILSSYKHMSKSKLYTYFTSWLGTGLLTSTGEIWHYRRKLLTPVFHFKILQEYYVVFKENTEKIIERIEEECLENNVMDIKPVITEFTLQSIAETALSMKNLDYSVLNTYKNNVLEMGKVVIDRVTRPWCDLDFIYHFTQFSKREKSVVKKLHHFSNTVIKSKKEEKIKDDRLNGGLLDVLLKAKKQGACLDDEDIREEVDTFMFEGHDTTTAAISLILMLLANNPEVQEKAAEEIANVIDSESEISFSDMQKLPYLERCIRESLRLYPSVPMISRSAGCDFVTTSGYKIPEGTTLHIHIYDLHRKPDIYPDPLAFDPDRFLRENCVGRHPYAYLPFSAGPRNCIGQKFAMLELKIFLVGVLRKFKMEAVTKQEEVELESDFVLKTSGPIKIRFITRNNN</sequence>
<comment type="similarity">
    <text evidence="5 15">Belongs to the cytochrome P450 family.</text>
</comment>